<dbReference type="GO" id="GO:0016485">
    <property type="term" value="P:protein processing"/>
    <property type="evidence" value="ECO:0007669"/>
    <property type="project" value="InterPro"/>
</dbReference>
<evidence type="ECO:0000256" key="1">
    <source>
        <dbReference type="SAM" id="MobiDB-lite"/>
    </source>
</evidence>
<reference evidence="2" key="1">
    <citation type="journal article" date="2019" name="Science">
        <title>Mutation of a bHLH transcription factor allowed almond domestication.</title>
        <authorList>
            <person name="Sanchez-Perez R."/>
            <person name="Pavan S."/>
            <person name="Mazzeo R."/>
            <person name="Moldovan C."/>
            <person name="Aiese Cigliano R."/>
            <person name="Del Cueto J."/>
            <person name="Ricciardi F."/>
            <person name="Lotti C."/>
            <person name="Ricciardi L."/>
            <person name="Dicenta F."/>
            <person name="Lopez-Marques R.L."/>
            <person name="Lindberg Moller B."/>
        </authorList>
    </citation>
    <scope>NUCLEOTIDE SEQUENCE</scope>
</reference>
<accession>A0A4Y1RA60</accession>
<dbReference type="FunFam" id="2.40.10.10:FF:000074">
    <property type="entry name" value="glyoxysomal processing protease, glyoxysomal-like"/>
    <property type="match status" value="1"/>
</dbReference>
<dbReference type="InterPro" id="IPR043504">
    <property type="entry name" value="Peptidase_S1_PA_chymotrypsin"/>
</dbReference>
<dbReference type="Gene3D" id="2.40.10.10">
    <property type="entry name" value="Trypsin-like serine proteases"/>
    <property type="match status" value="2"/>
</dbReference>
<dbReference type="GO" id="GO:0004252">
    <property type="term" value="F:serine-type endopeptidase activity"/>
    <property type="evidence" value="ECO:0007669"/>
    <property type="project" value="InterPro"/>
</dbReference>
<name>A0A4Y1RA60_PRUDU</name>
<organism evidence="2">
    <name type="scientific">Prunus dulcis</name>
    <name type="common">Almond</name>
    <name type="synonym">Amygdalus dulcis</name>
    <dbReference type="NCBI Taxonomy" id="3755"/>
    <lineage>
        <taxon>Eukaryota</taxon>
        <taxon>Viridiplantae</taxon>
        <taxon>Streptophyta</taxon>
        <taxon>Embryophyta</taxon>
        <taxon>Tracheophyta</taxon>
        <taxon>Spermatophyta</taxon>
        <taxon>Magnoliopsida</taxon>
        <taxon>eudicotyledons</taxon>
        <taxon>Gunneridae</taxon>
        <taxon>Pentapetalae</taxon>
        <taxon>rosids</taxon>
        <taxon>fabids</taxon>
        <taxon>Rosales</taxon>
        <taxon>Rosaceae</taxon>
        <taxon>Amygdaloideae</taxon>
        <taxon>Amygdaleae</taxon>
        <taxon>Prunus</taxon>
    </lineage>
</organism>
<dbReference type="FunFam" id="2.40.10.10:FF:000096">
    <property type="entry name" value="Glyoxysomal processing protease glyoxysomal"/>
    <property type="match status" value="1"/>
</dbReference>
<feature type="region of interest" description="Disordered" evidence="1">
    <location>
        <begin position="751"/>
        <end position="772"/>
    </location>
</feature>
<dbReference type="EMBL" id="AP019300">
    <property type="protein sequence ID" value="BBH00905.1"/>
    <property type="molecule type" value="Genomic_DNA"/>
</dbReference>
<dbReference type="InterPro" id="IPR009003">
    <property type="entry name" value="Peptidase_S1_PA"/>
</dbReference>
<evidence type="ECO:0000313" key="2">
    <source>
        <dbReference type="EMBL" id="BBH00905.1"/>
    </source>
</evidence>
<proteinExistence type="predicted"/>
<feature type="region of interest" description="Disordered" evidence="1">
    <location>
        <begin position="457"/>
        <end position="481"/>
    </location>
</feature>
<protein>
    <submittedName>
        <fullName evidence="2">Protease-related protein</fullName>
    </submittedName>
</protein>
<dbReference type="PANTHER" id="PTHR21004:SF0">
    <property type="entry name" value="PEROXISOMAL LEADER PEPTIDE-PROCESSING PROTEASE"/>
    <property type="match status" value="1"/>
</dbReference>
<dbReference type="SUPFAM" id="SSF50494">
    <property type="entry name" value="Trypsin-like serine proteases"/>
    <property type="match status" value="2"/>
</dbReference>
<gene>
    <name evidence="2" type="ORF">Prudu_011019</name>
</gene>
<dbReference type="GO" id="GO:0005777">
    <property type="term" value="C:peroxisome"/>
    <property type="evidence" value="ECO:0007669"/>
    <property type="project" value="InterPro"/>
</dbReference>
<dbReference type="Pfam" id="PF13365">
    <property type="entry name" value="Trypsin_2"/>
    <property type="match status" value="2"/>
</dbReference>
<keyword evidence="2" id="KW-0645">Protease</keyword>
<dbReference type="AlphaFoldDB" id="A0A4Y1RA60"/>
<dbReference type="PANTHER" id="PTHR21004">
    <property type="entry name" value="SERINE PROTEASE-RELATED"/>
    <property type="match status" value="1"/>
</dbReference>
<dbReference type="InterPro" id="IPR039245">
    <property type="entry name" value="TYSND1/DEG15"/>
</dbReference>
<sequence>MNSICTYANPTLLSESGTQNKNTIFSSLLWVYRRSSISLDPKGLKMRNHAFHHYHSGTTTISASGMLLPNTLYDSDVAQQLFGGDSERSPALVVTVASIVEPFLSLQHREGLTQGRPQLIPGVQIDIMVEDEMRFHKDSEDLDKGPPCWFAAQLLMLIDVPASAVALQSVIEASLSSPDHGWEVGWSLASHGNAPQTQRFFVNLDCDSTSSVMDNQVDSAVGQLGNSSLTGKSTTRIAILGVSLISKDVPNITISSSTKKGDFLVAVGSPFGVLSPVHFFNSISVGSISNCYPPNSTYSSLLMADIRCLPGGEGGPVLNEHAQLIGILIRPLRQKTSGAEIQLVISWEAIATACSDLLQKVPRYAEKGIYYDKRNLNAVGKTFLADSHDSNGPITHIQEHLYSNCSSPSHIEKAIGSVCLITMDDGVWASGVFLNRQGLILTNAHLLEPWRFGKRTASDGKHGSNSEALSDGPVSPGHSELYGKQKSEGFLPRIRNNADLFVGDEYGGHKLSSSYRGHRNIHVRLDHTDPWTWCDAKVVYICKGPLDVSLLQLKHIADHLSPIAKDFSSPSVGSKAYVVGHGLFGPRCGFSPSICSGVVAKVVKAKFPLSYQPDQPGNTQGHFPVMLETTAAVHPGGSGGAVINSDGHMIGLVTSNARHGGGTVIPHLNFSIPCAALLPIFKFAKDMQDISLLQVLDQPNKYISSVWALMPPVSPKPPPLPHMPESLRQENNNEGKGSRFAKFIAERQDAFTKPTQLGKAGRLSNDAVPSKL</sequence>
<keyword evidence="2" id="KW-0378">Hydrolase</keyword>